<evidence type="ECO:0000256" key="1">
    <source>
        <dbReference type="SAM" id="SignalP"/>
    </source>
</evidence>
<dbReference type="EMBL" id="SMRT01000006">
    <property type="protein sequence ID" value="TDF97101.1"/>
    <property type="molecule type" value="Genomic_DNA"/>
</dbReference>
<dbReference type="InterPro" id="IPR035940">
    <property type="entry name" value="CAP_sf"/>
</dbReference>
<dbReference type="OrthoDB" id="2690110at2"/>
<feature type="chain" id="PRO_5020640504" evidence="1">
    <location>
        <begin position="35"/>
        <end position="550"/>
    </location>
</feature>
<gene>
    <name evidence="4" type="ORF">E1757_14765</name>
</gene>
<protein>
    <submittedName>
        <fullName evidence="4">S-layer protein</fullName>
    </submittedName>
</protein>
<dbReference type="InterPro" id="IPR012854">
    <property type="entry name" value="Cu_amine_oxidase-like_N"/>
</dbReference>
<dbReference type="Pfam" id="PF07833">
    <property type="entry name" value="Cu_amine_oxidN1"/>
    <property type="match status" value="1"/>
</dbReference>
<evidence type="ECO:0000313" key="4">
    <source>
        <dbReference type="EMBL" id="TDF97101.1"/>
    </source>
</evidence>
<dbReference type="InterPro" id="IPR036582">
    <property type="entry name" value="Mao_N_sf"/>
</dbReference>
<feature type="domain" description="SCP" evidence="2">
    <location>
        <begin position="143"/>
        <end position="261"/>
    </location>
</feature>
<dbReference type="InterPro" id="IPR014044">
    <property type="entry name" value="CAP_dom"/>
</dbReference>
<dbReference type="CDD" id="cd05379">
    <property type="entry name" value="CAP_bacterial"/>
    <property type="match status" value="1"/>
</dbReference>
<name>A0A4R5KN87_9BACL</name>
<dbReference type="PANTHER" id="PTHR31157:SF1">
    <property type="entry name" value="SCP DOMAIN-CONTAINING PROTEIN"/>
    <property type="match status" value="1"/>
</dbReference>
<dbReference type="Gene3D" id="3.40.33.10">
    <property type="entry name" value="CAP"/>
    <property type="match status" value="1"/>
</dbReference>
<accession>A0A4R5KN87</accession>
<dbReference type="AlphaFoldDB" id="A0A4R5KN87"/>
<keyword evidence="5" id="KW-1185">Reference proteome</keyword>
<keyword evidence="1" id="KW-0732">Signal</keyword>
<sequence length="550" mass="60247">MNPSRKLRGYMAALSLTLLIWCVSLAFPAQQANAFSYSYEGVPKQTVGVTKPTITFYFKSDTADIPTSYAMYVNGESVPAVYDKAKGTFTYTPTRDLAPGLNLVKISLKFPGYQPLEKSWSFTVAQDAIKQYPSVGPDQLDTLAAINDYRILHGLPSVKLNEQLNASAAAHARYLDINKVKQSDTSTESLHTQEAGKSGFVGVTPLERAAYFGYTSAVGEDAAYFSGTSSEAIDALFDAPYHRNPFLNPYIQEIGIGKVRDYTILEFGLQPDPEPQLVVSPAAGDRHVPTAFNGNETPDPLGIHADGKFPVGYPIMAQYYGSSVEKIKLLGAELLDGKGRPVDTWVNSPDNDPNLSHAVIVMSRKPLEADASYHVKLNLQVTKSDGSSTTEVKEWDFTTEPAPKVGTSKLHKDSAAYKKYFVSTVPIQRTASFGLDDSSYQIDGISFPMKRTPVIVDGFSYLYIRDLAAALGATVEWDEKERAALYTKGSLKVTLYTTKNEVNINGELRKTDTPAKLIGENTMVPVRLLAEVLGARVDFVDATRTVKITY</sequence>
<comment type="caution">
    <text evidence="4">The sequence shown here is derived from an EMBL/GenBank/DDBJ whole genome shotgun (WGS) entry which is preliminary data.</text>
</comment>
<dbReference type="Proteomes" id="UP000295636">
    <property type="component" value="Unassembled WGS sequence"/>
</dbReference>
<feature type="domain" description="Copper amine oxidase-like N-terminal" evidence="3">
    <location>
        <begin position="441"/>
        <end position="548"/>
    </location>
</feature>
<feature type="signal peptide" evidence="1">
    <location>
        <begin position="1"/>
        <end position="34"/>
    </location>
</feature>
<proteinExistence type="predicted"/>
<dbReference type="SUPFAM" id="SSF55797">
    <property type="entry name" value="PR-1-like"/>
    <property type="match status" value="1"/>
</dbReference>
<dbReference type="PANTHER" id="PTHR31157">
    <property type="entry name" value="SCP DOMAIN-CONTAINING PROTEIN"/>
    <property type="match status" value="1"/>
</dbReference>
<evidence type="ECO:0000259" key="2">
    <source>
        <dbReference type="Pfam" id="PF00188"/>
    </source>
</evidence>
<dbReference type="SUPFAM" id="SSF55383">
    <property type="entry name" value="Copper amine oxidase, domain N"/>
    <property type="match status" value="1"/>
</dbReference>
<organism evidence="4 5">
    <name type="scientific">Paenibacillus piri</name>
    <dbReference type="NCBI Taxonomy" id="2547395"/>
    <lineage>
        <taxon>Bacteria</taxon>
        <taxon>Bacillati</taxon>
        <taxon>Bacillota</taxon>
        <taxon>Bacilli</taxon>
        <taxon>Bacillales</taxon>
        <taxon>Paenibacillaceae</taxon>
        <taxon>Paenibacillus</taxon>
    </lineage>
</organism>
<evidence type="ECO:0000313" key="5">
    <source>
        <dbReference type="Proteomes" id="UP000295636"/>
    </source>
</evidence>
<dbReference type="Gene3D" id="3.30.457.10">
    <property type="entry name" value="Copper amine oxidase-like, N-terminal domain"/>
    <property type="match status" value="1"/>
</dbReference>
<evidence type="ECO:0000259" key="3">
    <source>
        <dbReference type="Pfam" id="PF07833"/>
    </source>
</evidence>
<reference evidence="4 5" key="1">
    <citation type="submission" date="2019-03" db="EMBL/GenBank/DDBJ databases">
        <title>This is whole genome sequence of Paenibacillus sp MS74 strain.</title>
        <authorList>
            <person name="Trinh H.N."/>
        </authorList>
    </citation>
    <scope>NUCLEOTIDE SEQUENCE [LARGE SCALE GENOMIC DNA]</scope>
    <source>
        <strain evidence="4 5">MS74</strain>
    </source>
</reference>
<dbReference type="Pfam" id="PF00188">
    <property type="entry name" value="CAP"/>
    <property type="match status" value="1"/>
</dbReference>
<dbReference type="RefSeq" id="WP_133229339.1">
    <property type="nucleotide sequence ID" value="NZ_SMRT01000006.1"/>
</dbReference>